<evidence type="ECO:0000259" key="12">
    <source>
        <dbReference type="Pfam" id="PF17956"/>
    </source>
</evidence>
<keyword evidence="6 9" id="KW-0662">Pyridine nucleotide biosynthesis</keyword>
<dbReference type="RefSeq" id="WP_257911682.1">
    <property type="nucleotide sequence ID" value="NZ_JANPWE010000001.1"/>
</dbReference>
<keyword evidence="14" id="KW-1185">Reference proteome</keyword>
<comment type="catalytic activity">
    <reaction evidence="8 9">
        <text>5-phospho-alpha-D-ribose 1-diphosphate + nicotinate + ATP + H2O = nicotinate beta-D-ribonucleotide + ADP + phosphate + diphosphate</text>
        <dbReference type="Rhea" id="RHEA:36163"/>
        <dbReference type="ChEBI" id="CHEBI:15377"/>
        <dbReference type="ChEBI" id="CHEBI:30616"/>
        <dbReference type="ChEBI" id="CHEBI:32544"/>
        <dbReference type="ChEBI" id="CHEBI:33019"/>
        <dbReference type="ChEBI" id="CHEBI:43474"/>
        <dbReference type="ChEBI" id="CHEBI:57502"/>
        <dbReference type="ChEBI" id="CHEBI:58017"/>
        <dbReference type="ChEBI" id="CHEBI:456216"/>
        <dbReference type="EC" id="6.3.4.21"/>
    </reaction>
</comment>
<evidence type="ECO:0000256" key="9">
    <source>
        <dbReference type="RuleBase" id="RU365100"/>
    </source>
</evidence>
<dbReference type="NCBIfam" id="NF006695">
    <property type="entry name" value="PRK09243.1-2"/>
    <property type="match status" value="1"/>
</dbReference>
<dbReference type="PANTHER" id="PTHR11098:SF1">
    <property type="entry name" value="NICOTINATE PHOSPHORIBOSYLTRANSFERASE"/>
    <property type="match status" value="1"/>
</dbReference>
<feature type="domain" description="Nicotinate phosphoribosyltransferase N-terminal" evidence="11">
    <location>
        <begin position="21"/>
        <end position="145"/>
    </location>
</feature>
<evidence type="ECO:0000259" key="10">
    <source>
        <dbReference type="Pfam" id="PF04095"/>
    </source>
</evidence>
<evidence type="ECO:0000259" key="11">
    <source>
        <dbReference type="Pfam" id="PF17767"/>
    </source>
</evidence>
<keyword evidence="7 9" id="KW-0808">Transferase</keyword>
<feature type="domain" description="Nicotinate phosphoribosyltransferase C-terminal" evidence="12">
    <location>
        <begin position="374"/>
        <end position="483"/>
    </location>
</feature>
<keyword evidence="4" id="KW-0597">Phosphoprotein</keyword>
<dbReference type="InterPro" id="IPR041525">
    <property type="entry name" value="N/Namide_PRibTrfase"/>
</dbReference>
<dbReference type="PANTHER" id="PTHR11098">
    <property type="entry name" value="NICOTINATE PHOSPHORIBOSYLTRANSFERASE"/>
    <property type="match status" value="1"/>
</dbReference>
<dbReference type="Gene3D" id="3.20.140.10">
    <property type="entry name" value="nicotinate phosphoribosyltransferase"/>
    <property type="match status" value="1"/>
</dbReference>
<keyword evidence="5 9" id="KW-0436">Ligase</keyword>
<evidence type="ECO:0000256" key="1">
    <source>
        <dbReference type="ARBA" id="ARBA00004952"/>
    </source>
</evidence>
<dbReference type="EC" id="6.3.4.21" evidence="3 9"/>
<comment type="function">
    <text evidence="9">Catalyzes the first step in the biosynthesis of NAD from nicotinic acid, the ATP-dependent synthesis of beta-nicotinate D-ribonucleotide from nicotinate and 5-phospho-D-ribose 1-phosphate.</text>
</comment>
<name>A0ABT1XZV2_9FIRM</name>
<dbReference type="InterPro" id="IPR036068">
    <property type="entry name" value="Nicotinate_pribotase-like_C"/>
</dbReference>
<accession>A0ABT1XZV2</accession>
<comment type="pathway">
    <text evidence="1 9">Cofactor biosynthesis; NAD(+) biosynthesis; nicotinate D-ribonucleotide from nicotinate: step 1/1.</text>
</comment>
<dbReference type="InterPro" id="IPR041619">
    <property type="entry name" value="NAPRTase_C"/>
</dbReference>
<dbReference type="InterPro" id="IPR006405">
    <property type="entry name" value="Nic_PRibTrfase_pncB"/>
</dbReference>
<gene>
    <name evidence="13" type="ORF">NVS47_01235</name>
</gene>
<dbReference type="Proteomes" id="UP001524944">
    <property type="component" value="Unassembled WGS sequence"/>
</dbReference>
<protein>
    <recommendedName>
        <fullName evidence="3 9">Nicotinate phosphoribosyltransferase</fullName>
        <ecNumber evidence="3 9">6.3.4.21</ecNumber>
    </recommendedName>
</protein>
<dbReference type="GO" id="GO:0016757">
    <property type="term" value="F:glycosyltransferase activity"/>
    <property type="evidence" value="ECO:0007669"/>
    <property type="project" value="UniProtKB-KW"/>
</dbReference>
<dbReference type="Pfam" id="PF17956">
    <property type="entry name" value="NAPRTase_C"/>
    <property type="match status" value="1"/>
</dbReference>
<dbReference type="InterPro" id="IPR040727">
    <property type="entry name" value="NAPRTase_N"/>
</dbReference>
<feature type="domain" description="Nicotinate/nicotinamide phosphoribosyltransferase" evidence="10">
    <location>
        <begin position="166"/>
        <end position="357"/>
    </location>
</feature>
<dbReference type="Gene3D" id="3.20.20.70">
    <property type="entry name" value="Aldolase class I"/>
    <property type="match status" value="1"/>
</dbReference>
<evidence type="ECO:0000256" key="6">
    <source>
        <dbReference type="ARBA" id="ARBA00022642"/>
    </source>
</evidence>
<comment type="PTM">
    <text evidence="9">Transiently phosphorylated on a His residue during the reaction cycle. Phosphorylation strongly increases the affinity for substrates and increases the rate of nicotinate D-ribonucleotide production. Dephosphorylation regenerates the low-affinity form of the enzyme, leading to product release.</text>
</comment>
<dbReference type="Pfam" id="PF17767">
    <property type="entry name" value="NAPRTase_N"/>
    <property type="match status" value="1"/>
</dbReference>
<sequence length="493" mass="55682">MTNSDFHDTKKNRFGCRNRTLLTDFYEITMANGYLENGLADQIAYFDMFFRKVPDNGGFAIAAGLAQLVEYLENLKFDEEDLAYLQDRGIFSEKFLDYLKNFEFICDVWAVPEGTPIFPNEPIIKVRGPVVQAQFIETMLLLIMNHQSLIATKTNRIVRAASGRAIVEFGARRAQGGDAALYGARAAFIGGAAGTSNTLAAAKFDIPPAGTMAHSWVQLFPSELEAFQAYARTYLENCVLLIDTYNVLKSGLPNAIKVAQEELNPRGFRLKAVRIDSGDFSYLARMVRKELDQAGLEDCKIMVSSSLDEDIIRELLLLGSPIDSFGVGERLITAQSDPVFGGVYKLSAVEEDGQIVPKMKISNNVGKITDPGAKKIFRLYDNATGKGIADIITLEEETIDDSKPFEIFNPLFPWKKRTVDNFRAEEMMVKIFERGKLIYHLPTVQEIQSYCARMVDTLWPEILRFENPHEYYVNLSRDLWKLKNDLIYKHSQE</sequence>
<dbReference type="PIRSF" id="PIRSF000484">
    <property type="entry name" value="NAPRT"/>
    <property type="match status" value="1"/>
</dbReference>
<evidence type="ECO:0000256" key="4">
    <source>
        <dbReference type="ARBA" id="ARBA00022553"/>
    </source>
</evidence>
<comment type="caution">
    <text evidence="13">The sequence shown here is derived from an EMBL/GenBank/DDBJ whole genome shotgun (WGS) entry which is preliminary data.</text>
</comment>
<dbReference type="InterPro" id="IPR007229">
    <property type="entry name" value="Nic_PRibTrfase-Fam"/>
</dbReference>
<evidence type="ECO:0000256" key="2">
    <source>
        <dbReference type="ARBA" id="ARBA00010897"/>
    </source>
</evidence>
<evidence type="ECO:0000256" key="8">
    <source>
        <dbReference type="ARBA" id="ARBA00048668"/>
    </source>
</evidence>
<dbReference type="NCBIfam" id="NF009131">
    <property type="entry name" value="PRK12484.1"/>
    <property type="match status" value="1"/>
</dbReference>
<evidence type="ECO:0000313" key="14">
    <source>
        <dbReference type="Proteomes" id="UP001524944"/>
    </source>
</evidence>
<comment type="similarity">
    <text evidence="2 9">Belongs to the NAPRTase family.</text>
</comment>
<evidence type="ECO:0000313" key="13">
    <source>
        <dbReference type="EMBL" id="MCR6544147.1"/>
    </source>
</evidence>
<dbReference type="NCBIfam" id="TIGR01513">
    <property type="entry name" value="NAPRTase_put"/>
    <property type="match status" value="1"/>
</dbReference>
<evidence type="ECO:0000256" key="7">
    <source>
        <dbReference type="ARBA" id="ARBA00022679"/>
    </source>
</evidence>
<organism evidence="13 14">
    <name type="scientific">Dehalobacterium formicoaceticum</name>
    <dbReference type="NCBI Taxonomy" id="51515"/>
    <lineage>
        <taxon>Bacteria</taxon>
        <taxon>Bacillati</taxon>
        <taxon>Bacillota</taxon>
        <taxon>Clostridia</taxon>
        <taxon>Eubacteriales</taxon>
        <taxon>Peptococcaceae</taxon>
        <taxon>Dehalobacterium</taxon>
    </lineage>
</organism>
<dbReference type="GO" id="GO:0004516">
    <property type="term" value="F:nicotinate phosphoribosyltransferase activity"/>
    <property type="evidence" value="ECO:0007669"/>
    <property type="project" value="UniProtKB-EC"/>
</dbReference>
<dbReference type="InterPro" id="IPR013785">
    <property type="entry name" value="Aldolase_TIM"/>
</dbReference>
<dbReference type="SUPFAM" id="SSF54675">
    <property type="entry name" value="Nicotinate/Quinolinate PRTase N-terminal domain-like"/>
    <property type="match status" value="1"/>
</dbReference>
<dbReference type="CDD" id="cd01570">
    <property type="entry name" value="NAPRTase_A"/>
    <property type="match status" value="1"/>
</dbReference>
<dbReference type="EMBL" id="JANPWE010000001">
    <property type="protein sequence ID" value="MCR6544147.1"/>
    <property type="molecule type" value="Genomic_DNA"/>
</dbReference>
<evidence type="ECO:0000256" key="5">
    <source>
        <dbReference type="ARBA" id="ARBA00022598"/>
    </source>
</evidence>
<proteinExistence type="inferred from homology"/>
<dbReference type="SUPFAM" id="SSF51690">
    <property type="entry name" value="Nicotinate/Quinolinate PRTase C-terminal domain-like"/>
    <property type="match status" value="1"/>
</dbReference>
<reference evidence="13 14" key="1">
    <citation type="submission" date="2022-08" db="EMBL/GenBank/DDBJ databases">
        <title>Proteogenomics of the novel Dehalobacterium formicoaceticum strain EZ94 highlights a key role of methyltransferases during anaerobic dichloromethane degradation.</title>
        <authorList>
            <person name="Wasmund K."/>
        </authorList>
    </citation>
    <scope>NUCLEOTIDE SEQUENCE [LARGE SCALE GENOMIC DNA]</scope>
    <source>
        <strain evidence="13 14">EZ94</strain>
    </source>
</reference>
<keyword evidence="13" id="KW-0328">Glycosyltransferase</keyword>
<evidence type="ECO:0000256" key="3">
    <source>
        <dbReference type="ARBA" id="ARBA00013236"/>
    </source>
</evidence>
<dbReference type="Pfam" id="PF04095">
    <property type="entry name" value="NAPRTase"/>
    <property type="match status" value="1"/>
</dbReference>